<evidence type="ECO:0000313" key="1">
    <source>
        <dbReference type="EMBL" id="CAD9808501.1"/>
    </source>
</evidence>
<dbReference type="EMBL" id="HBHQ01000512">
    <property type="protein sequence ID" value="CAD9808501.1"/>
    <property type="molecule type" value="Transcribed_RNA"/>
</dbReference>
<gene>
    <name evidence="1" type="ORF">ASEP1449_LOCUS323</name>
</gene>
<reference evidence="1" key="1">
    <citation type="submission" date="2021-01" db="EMBL/GenBank/DDBJ databases">
        <authorList>
            <person name="Corre E."/>
            <person name="Pelletier E."/>
            <person name="Niang G."/>
            <person name="Scheremetjew M."/>
            <person name="Finn R."/>
            <person name="Kale V."/>
            <person name="Holt S."/>
            <person name="Cochrane G."/>
            <person name="Meng A."/>
            <person name="Brown T."/>
            <person name="Cohen L."/>
        </authorList>
    </citation>
    <scope>NUCLEOTIDE SEQUENCE</scope>
    <source>
        <strain evidence="1">CCMP2084</strain>
    </source>
</reference>
<accession>A0A7S2XKY7</accession>
<sequence>MENMDDVLVFIRKLNAPPIVGGEECMSHEKKTELSTAATNAGLSFTAEQIWNVAAKLDQTDFVNGEMKGRDFVRWFSHDVARYRLIIEKDMAHHLQSKGGKDMMGLMRFHSNAENREEVVPIMPRVSLDALSDPGSSSASSVGKSLTVDKIHHNMLSEPDHQTFSKFAFPEDDDILGTLLEAHQQGVCVRLKKIAEDLRTIRKFLSCFASCDEHFTQAVFTVFLTSLLEGIDQDDEEKGNYSAQNVSGMNALRVNAVVSAAYLNAQHKKKKTQE</sequence>
<organism evidence="1">
    <name type="scientific">Attheya septentrionalis</name>
    <dbReference type="NCBI Taxonomy" id="420275"/>
    <lineage>
        <taxon>Eukaryota</taxon>
        <taxon>Sar</taxon>
        <taxon>Stramenopiles</taxon>
        <taxon>Ochrophyta</taxon>
        <taxon>Bacillariophyta</taxon>
        <taxon>Coscinodiscophyceae</taxon>
        <taxon>Chaetocerotophycidae</taxon>
        <taxon>Chaetocerotales</taxon>
        <taxon>Attheyaceae</taxon>
        <taxon>Attheya</taxon>
    </lineage>
</organism>
<dbReference type="AlphaFoldDB" id="A0A7S2XKY7"/>
<proteinExistence type="predicted"/>
<name>A0A7S2XKY7_9STRA</name>
<protein>
    <submittedName>
        <fullName evidence="1">Uncharacterized protein</fullName>
    </submittedName>
</protein>